<proteinExistence type="predicted"/>
<reference evidence="1" key="1">
    <citation type="submission" date="2014-11" db="EMBL/GenBank/DDBJ databases">
        <authorList>
            <person name="Amaro Gonzalez C."/>
        </authorList>
    </citation>
    <scope>NUCLEOTIDE SEQUENCE</scope>
</reference>
<organism evidence="1">
    <name type="scientific">Anguilla anguilla</name>
    <name type="common">European freshwater eel</name>
    <name type="synonym">Muraena anguilla</name>
    <dbReference type="NCBI Taxonomy" id="7936"/>
    <lineage>
        <taxon>Eukaryota</taxon>
        <taxon>Metazoa</taxon>
        <taxon>Chordata</taxon>
        <taxon>Craniata</taxon>
        <taxon>Vertebrata</taxon>
        <taxon>Euteleostomi</taxon>
        <taxon>Actinopterygii</taxon>
        <taxon>Neopterygii</taxon>
        <taxon>Teleostei</taxon>
        <taxon>Anguilliformes</taxon>
        <taxon>Anguillidae</taxon>
        <taxon>Anguilla</taxon>
    </lineage>
</organism>
<name>A0A0E9UJJ6_ANGAN</name>
<protein>
    <submittedName>
        <fullName evidence="1">Uncharacterized protein</fullName>
    </submittedName>
</protein>
<dbReference type="EMBL" id="GBXM01043414">
    <property type="protein sequence ID" value="JAH65163.1"/>
    <property type="molecule type" value="Transcribed_RNA"/>
</dbReference>
<dbReference type="AlphaFoldDB" id="A0A0E9UJJ6"/>
<accession>A0A0E9UJJ6</accession>
<sequence length="32" mass="3748">MKNVFQTAKWSCVNVGRKQTFSVSFFYQMDGI</sequence>
<evidence type="ECO:0000313" key="1">
    <source>
        <dbReference type="EMBL" id="JAH65163.1"/>
    </source>
</evidence>
<reference evidence="1" key="2">
    <citation type="journal article" date="2015" name="Fish Shellfish Immunol.">
        <title>Early steps in the European eel (Anguilla anguilla)-Vibrio vulnificus interaction in the gills: Role of the RtxA13 toxin.</title>
        <authorList>
            <person name="Callol A."/>
            <person name="Pajuelo D."/>
            <person name="Ebbesson L."/>
            <person name="Teles M."/>
            <person name="MacKenzie S."/>
            <person name="Amaro C."/>
        </authorList>
    </citation>
    <scope>NUCLEOTIDE SEQUENCE</scope>
</reference>